<keyword evidence="5" id="KW-1185">Reference proteome</keyword>
<keyword evidence="1" id="KW-0812">Transmembrane</keyword>
<dbReference type="Proteomes" id="UP000077927">
    <property type="component" value="Chromosome 1"/>
</dbReference>
<dbReference type="GeneID" id="61526226"/>
<reference evidence="5" key="3">
    <citation type="submission" date="2016-06" db="EMBL/GenBank/DDBJ databases">
        <authorList>
            <person name="Xu Y."/>
            <person name="Nagy A."/>
            <person name="Yan X."/>
            <person name="Kim S.W."/>
            <person name="Haley B."/>
            <person name="Liu N.T."/>
            <person name="Nou X."/>
        </authorList>
    </citation>
    <scope>NUCLEOTIDE SEQUENCE [LARGE SCALE GENOMIC DNA]</scope>
    <source>
        <strain evidence="5">ATCC 49129</strain>
    </source>
</reference>
<keyword evidence="1" id="KW-1133">Transmembrane helix</keyword>
<reference evidence="3" key="2">
    <citation type="submission" date="2016-06" db="EMBL/GenBank/DDBJ databases">
        <authorList>
            <person name="Kjaerup R.B."/>
            <person name="Dalgaard T.S."/>
            <person name="Juul-Madsen H.R."/>
        </authorList>
    </citation>
    <scope>NUCLEOTIDE SEQUENCE [LARGE SCALE GENOMIC DNA]</scope>
    <source>
        <strain evidence="3">ATCC 49129</strain>
    </source>
</reference>
<keyword evidence="1" id="KW-0472">Membrane</keyword>
<dbReference type="Proteomes" id="UP000078572">
    <property type="component" value="Chromosome 1"/>
</dbReference>
<dbReference type="EMBL" id="CP016022">
    <property type="protein sequence ID" value="ANJ72661.1"/>
    <property type="molecule type" value="Genomic_DNA"/>
</dbReference>
<dbReference type="OrthoDB" id="6197657at2"/>
<dbReference type="RefSeq" id="WP_021194248.1">
    <property type="nucleotide sequence ID" value="NZ_CP012605.1"/>
</dbReference>
<evidence type="ECO:0000313" key="3">
    <source>
        <dbReference type="EMBL" id="ANJ72661.1"/>
    </source>
</evidence>
<evidence type="ECO:0000313" key="2">
    <source>
        <dbReference type="EMBL" id="ANH74342.1"/>
    </source>
</evidence>
<dbReference type="AlphaFoldDB" id="A0A191ZX72"/>
<gene>
    <name evidence="3" type="ORF">A9Y76_09365</name>
    <name evidence="2" type="ORF">ACS15_2089</name>
</gene>
<accession>A0A191ZX72</accession>
<evidence type="ECO:0000256" key="1">
    <source>
        <dbReference type="SAM" id="Phobius"/>
    </source>
</evidence>
<proteinExistence type="predicted"/>
<evidence type="ECO:0000313" key="5">
    <source>
        <dbReference type="Proteomes" id="UP000078572"/>
    </source>
</evidence>
<name>A0A191ZX72_9RALS</name>
<dbReference type="PATRIC" id="fig|190721.6.peg.2067"/>
<organism evidence="3 5">
    <name type="scientific">Ralstonia insidiosa</name>
    <dbReference type="NCBI Taxonomy" id="190721"/>
    <lineage>
        <taxon>Bacteria</taxon>
        <taxon>Pseudomonadati</taxon>
        <taxon>Pseudomonadota</taxon>
        <taxon>Betaproteobacteria</taxon>
        <taxon>Burkholderiales</taxon>
        <taxon>Burkholderiaceae</taxon>
        <taxon>Ralstonia</taxon>
    </lineage>
</organism>
<sequence length="84" mass="9356">MKRRLLMWILWPAFLCAALAELVVFAVVDPADLRFFGEQIAVSAEAVYTVSFFVFWLLCGLSSALTLYVSPGIGKLEAHEHPLV</sequence>
<feature type="transmembrane region" description="Helical" evidence="1">
    <location>
        <begin position="50"/>
        <end position="69"/>
    </location>
</feature>
<evidence type="ECO:0000313" key="4">
    <source>
        <dbReference type="Proteomes" id="UP000077927"/>
    </source>
</evidence>
<dbReference type="EMBL" id="CP012605">
    <property type="protein sequence ID" value="ANH74342.1"/>
    <property type="molecule type" value="Genomic_DNA"/>
</dbReference>
<dbReference type="KEGG" id="rin:ACS15_2089"/>
<protein>
    <submittedName>
        <fullName evidence="2">Membrane protein</fullName>
    </submittedName>
</protein>
<dbReference type="STRING" id="190721.ACS15_2089"/>
<reference evidence="2 4" key="1">
    <citation type="submission" date="2015-09" db="EMBL/GenBank/DDBJ databases">
        <authorList>
            <person name="Xu Y."/>
            <person name="Nagy A."/>
            <person name="Liu N.T."/>
            <person name="Nou X."/>
        </authorList>
    </citation>
    <scope>NUCLEOTIDE SEQUENCE [LARGE SCALE GENOMIC DNA]</scope>
    <source>
        <strain evidence="2 4">FC1138</strain>
    </source>
</reference>